<dbReference type="CDD" id="cd00207">
    <property type="entry name" value="fer2"/>
    <property type="match status" value="1"/>
</dbReference>
<dbReference type="InterPro" id="IPR016208">
    <property type="entry name" value="Ald_Oxase/xanthine_DH-like"/>
</dbReference>
<dbReference type="InterPro" id="IPR016167">
    <property type="entry name" value="FAD-bd_PCMH_sub1"/>
</dbReference>
<dbReference type="GO" id="GO:0051537">
    <property type="term" value="F:2 iron, 2 sulfur cluster binding"/>
    <property type="evidence" value="ECO:0007669"/>
    <property type="project" value="UniProtKB-KW"/>
</dbReference>
<dbReference type="GO" id="GO:0016491">
    <property type="term" value="F:oxidoreductase activity"/>
    <property type="evidence" value="ECO:0007669"/>
    <property type="project" value="UniProtKB-KW"/>
</dbReference>
<dbReference type="Pfam" id="PF02738">
    <property type="entry name" value="MoCoBD_1"/>
    <property type="match status" value="1"/>
</dbReference>
<dbReference type="FunFam" id="3.30.365.10:FF:000001">
    <property type="entry name" value="Xanthine dehydrogenase oxidase"/>
    <property type="match status" value="1"/>
</dbReference>
<dbReference type="InterPro" id="IPR006058">
    <property type="entry name" value="2Fe2S_fd_BS"/>
</dbReference>
<dbReference type="Gene3D" id="3.30.465.10">
    <property type="match status" value="1"/>
</dbReference>
<evidence type="ECO:0000313" key="17">
    <source>
        <dbReference type="EMBL" id="BCM87602.1"/>
    </source>
</evidence>
<evidence type="ECO:0000256" key="8">
    <source>
        <dbReference type="ARBA" id="ARBA00022827"/>
    </source>
</evidence>
<dbReference type="InterPro" id="IPR016169">
    <property type="entry name" value="FAD-bd_PCMH_sub2"/>
</dbReference>
<feature type="domain" description="2Fe-2S ferredoxin-type" evidence="15">
    <location>
        <begin position="17"/>
        <end position="105"/>
    </location>
</feature>
<comment type="similarity">
    <text evidence="3">Belongs to the xanthine dehydrogenase family.</text>
</comment>
<evidence type="ECO:0000256" key="2">
    <source>
        <dbReference type="ARBA" id="ARBA00001974"/>
    </source>
</evidence>
<evidence type="ECO:0000256" key="1">
    <source>
        <dbReference type="ARBA" id="ARBA00001924"/>
    </source>
</evidence>
<dbReference type="InterPro" id="IPR002888">
    <property type="entry name" value="2Fe-2S-bd"/>
</dbReference>
<evidence type="ECO:0000256" key="3">
    <source>
        <dbReference type="ARBA" id="ARBA00006849"/>
    </source>
</evidence>
<comment type="cofactor">
    <cofactor evidence="13">
        <name>[2Fe-2S] cluster</name>
        <dbReference type="ChEBI" id="CHEBI:190135"/>
    </cofactor>
</comment>
<dbReference type="KEGG" id="mind:mvi_60630"/>
<dbReference type="GO" id="GO:0071949">
    <property type="term" value="F:FAD binding"/>
    <property type="evidence" value="ECO:0007669"/>
    <property type="project" value="InterPro"/>
</dbReference>
<evidence type="ECO:0000256" key="14">
    <source>
        <dbReference type="ARBA" id="ARBA00053029"/>
    </source>
</evidence>
<dbReference type="PIRSF" id="PIRSF000127">
    <property type="entry name" value="Xanthine_DH"/>
    <property type="match status" value="1"/>
</dbReference>
<feature type="domain" description="FAD-binding PCMH-type" evidence="16">
    <location>
        <begin position="224"/>
        <end position="420"/>
    </location>
</feature>
<proteinExistence type="inferred from homology"/>
<sequence length="1419" mass="153118">MGLAAGNPPARDGGFATDLRFRLNGIDHVLTGVDPTVLLVDWLRSGPVGLTGTKKSCAQGGCGACTVMLSHWNAARDDIEHRAVNACLRPLCAIDGMEVTTIEGTGSCRTELSPVQYRVAKENGSQCGFCTPGFVMTMHAFLVENRGRPILQKEIEAAFDGNLCRCTGYRPILYAMRHFASDWSPDDEAGCLRTEVDPAERVPHARAVAVPRGPAREAPRALHYRGGHHQWFRVTSLAQLHALLAEHDDPSDVRLVGGNTGTGVYGRLVEDPRVLIDVSLLPELHDLAAEAGGLRLGGAVTYASLIEALDGWLADPGTPRERHPSLSALRYMAGRTAGAIVRNAATLAGNTMLTVRHVAHGVPFPSDLFTALAALDASIRLGLPDVTLDLPVLDFAAAYADDPRLQRGVILGYDVPWTRASEHARTFKVALREVNAHSIVNGGFRVRLGEDGRIEEARIVLGGIGPLAFRCAQAEEVLTGRSFAAETLAEALTALRRDVAEALARSRERMQGLPDEGFSAEYRTHLAESYLYQFFVHVLEQVAPGNVPAPLRSAGLRPERPLSTGRQAYEADPATYPVGRPLIKLGGFLQASGEAVYTHDLPLPERGLQAAVVTSARTLADFTYRLPEGAGGPVAPAELCAYLRGRYQTFVDYVGAGDIPPKGTNGRASEDPNYADPIFADGFVTSYGQCIGLVLATDEAAAIEIAAFVAHTCIDYVDAGRPILGIDEALNRHSLFPDAGVDTHIWKVRRPGSDLAWRDDRGETTLHGRPCRVVSGRQESGSQLHFYMETQSCLAVPAPRSQIVIHPSSQSPDAVHTSVMRTLAIPANHVDVQIERVGGGYGGKTTRSPYVAAAVAVAAWKHFRPVRLAMRRENDSAMIGHRHPLRGDYALAIATGADNPDEKGRILGMSTAFHADGGATYDCSFVVMDCIQLRCDSAYMVRNYETSGEVCRTNTASNGAMRTMGLIQAILVQEDAIEQAAHAIGMLPEAVRGKNLYRQGETTPFGQVVDYCYLDAVWERIGRTSDFARRRDAVEAFNAENRWRKRGISMIPVKYGSGYNLSLLEQAGALIEVFDQDGSVLLRHGGVEMGQGLLTKVAQIAALALNLPLSLIETSATDTQVVPNPTGTGASTGTAYNGGAVQAACGILRQRLELFCLEQLHARGPAWCRQKGINFWDHDEGWQAQVVLPGASGPSLIWSNIVSLAYAARVNLSEQVRFVQAGGEAVDSGLIFKPGVSEPVDHFTGFTFSAACTEVEIDVLTGETTVLRADILYDMGRSLNPAIDLGQVEGAFVMGLGYVLTEEVVHQPDGPDRGRLNTDNTWAYKVPAATTIPLAFNVDLFPRSDAPGVPENPYDLLSSKEVGEPPLVLAATAYFAVKHAVLAARRDRGRDEWFFLPAPATVQRIREACLVEAGDLTLQ</sequence>
<dbReference type="InterPro" id="IPR036683">
    <property type="entry name" value="CO_DH_flav_C_dom_sf"/>
</dbReference>
<dbReference type="PROSITE" id="PS51085">
    <property type="entry name" value="2FE2S_FER_2"/>
    <property type="match status" value="1"/>
</dbReference>
<dbReference type="InterPro" id="IPR002346">
    <property type="entry name" value="Mopterin_DH_FAD-bd"/>
</dbReference>
<dbReference type="InterPro" id="IPR036010">
    <property type="entry name" value="2Fe-2S_ferredoxin-like_sf"/>
</dbReference>
<dbReference type="SUPFAM" id="SSF56176">
    <property type="entry name" value="FAD-binding/transporter-associated domain-like"/>
    <property type="match status" value="1"/>
</dbReference>
<keyword evidence="17" id="KW-0614">Plasmid</keyword>
<dbReference type="InterPro" id="IPR016166">
    <property type="entry name" value="FAD-bd_PCMH"/>
</dbReference>
<dbReference type="SUPFAM" id="SSF56003">
    <property type="entry name" value="Molybdenum cofactor-binding domain"/>
    <property type="match status" value="1"/>
</dbReference>
<keyword evidence="6" id="KW-0001">2Fe-2S</keyword>
<evidence type="ECO:0000259" key="15">
    <source>
        <dbReference type="PROSITE" id="PS51085"/>
    </source>
</evidence>
<geneLocation type="plasmid" evidence="17 18">
    <name>pVL1_1</name>
</geneLocation>
<keyword evidence="9" id="KW-0560">Oxidoreductase</keyword>
<evidence type="ECO:0000256" key="6">
    <source>
        <dbReference type="ARBA" id="ARBA00022714"/>
    </source>
</evidence>
<reference evidence="17" key="1">
    <citation type="submission" date="2020-11" db="EMBL/GenBank/DDBJ databases">
        <title>Complete genome sequence of a novel pathogenic Methylobacterium strain isolated from rice in Vietnam.</title>
        <authorList>
            <person name="Lai K."/>
            <person name="Okazaki S."/>
            <person name="Higashi K."/>
            <person name="Mori H."/>
            <person name="Toyoda A."/>
            <person name="Kurokawa K."/>
        </authorList>
    </citation>
    <scope>NUCLEOTIDE SEQUENCE</scope>
    <source>
        <strain evidence="17">VL1</strain>
        <plasmid evidence="17">pVL1_1</plasmid>
    </source>
</reference>
<dbReference type="InterPro" id="IPR005107">
    <property type="entry name" value="CO_DH_flav_C"/>
</dbReference>
<evidence type="ECO:0000256" key="13">
    <source>
        <dbReference type="ARBA" id="ARBA00034078"/>
    </source>
</evidence>
<evidence type="ECO:0000256" key="9">
    <source>
        <dbReference type="ARBA" id="ARBA00023002"/>
    </source>
</evidence>
<keyword evidence="12" id="KW-0520">NAD</keyword>
<comment type="cofactor">
    <cofactor evidence="2">
        <name>FAD</name>
        <dbReference type="ChEBI" id="CHEBI:57692"/>
    </cofactor>
</comment>
<evidence type="ECO:0000313" key="18">
    <source>
        <dbReference type="Proteomes" id="UP000663508"/>
    </source>
</evidence>
<evidence type="ECO:0000259" key="16">
    <source>
        <dbReference type="PROSITE" id="PS51387"/>
    </source>
</evidence>
<dbReference type="RefSeq" id="WP_207183785.1">
    <property type="nucleotide sequence ID" value="NZ_AP024146.1"/>
</dbReference>
<dbReference type="GO" id="GO:0005506">
    <property type="term" value="F:iron ion binding"/>
    <property type="evidence" value="ECO:0007669"/>
    <property type="project" value="InterPro"/>
</dbReference>
<evidence type="ECO:0000256" key="12">
    <source>
        <dbReference type="ARBA" id="ARBA00023027"/>
    </source>
</evidence>
<dbReference type="FunFam" id="3.10.20.30:FF:000012">
    <property type="entry name" value="Xanthine dehydrogenase/oxidase"/>
    <property type="match status" value="1"/>
</dbReference>
<dbReference type="Pfam" id="PF03450">
    <property type="entry name" value="CO_deh_flav_C"/>
    <property type="match status" value="1"/>
</dbReference>
<dbReference type="Pfam" id="PF01799">
    <property type="entry name" value="Fer2_2"/>
    <property type="match status" value="1"/>
</dbReference>
<keyword evidence="10" id="KW-0408">Iron</keyword>
<evidence type="ECO:0000256" key="10">
    <source>
        <dbReference type="ARBA" id="ARBA00023004"/>
    </source>
</evidence>
<protein>
    <recommendedName>
        <fullName evidence="19">Aldehyde oxidase</fullName>
    </recommendedName>
</protein>
<dbReference type="SMART" id="SM01008">
    <property type="entry name" value="Ald_Xan_dh_C"/>
    <property type="match status" value="1"/>
</dbReference>
<evidence type="ECO:0000256" key="11">
    <source>
        <dbReference type="ARBA" id="ARBA00023014"/>
    </source>
</evidence>
<dbReference type="SUPFAM" id="SSF54292">
    <property type="entry name" value="2Fe-2S ferredoxin-like"/>
    <property type="match status" value="1"/>
</dbReference>
<evidence type="ECO:0000256" key="7">
    <source>
        <dbReference type="ARBA" id="ARBA00022723"/>
    </source>
</evidence>
<accession>A0A8H9C8V7</accession>
<dbReference type="Proteomes" id="UP000663508">
    <property type="component" value="Plasmid pVL1_1"/>
</dbReference>
<keyword evidence="4" id="KW-0500">Molybdenum</keyword>
<dbReference type="PROSITE" id="PS51387">
    <property type="entry name" value="FAD_PCMH"/>
    <property type="match status" value="1"/>
</dbReference>
<dbReference type="Gene3D" id="1.10.150.120">
    <property type="entry name" value="[2Fe-2S]-binding domain"/>
    <property type="match status" value="1"/>
</dbReference>
<dbReference type="Pfam" id="PF00941">
    <property type="entry name" value="FAD_binding_5"/>
    <property type="match status" value="1"/>
</dbReference>
<comment type="cofactor">
    <cofactor evidence="1">
        <name>Mo-molybdopterin</name>
        <dbReference type="ChEBI" id="CHEBI:71302"/>
    </cofactor>
</comment>
<gene>
    <name evidence="17" type="ORF">mvi_60630</name>
</gene>
<dbReference type="Gene3D" id="3.10.20.30">
    <property type="match status" value="1"/>
</dbReference>
<dbReference type="SUPFAM" id="SSF54665">
    <property type="entry name" value="CO dehydrogenase molybdoprotein N-domain-like"/>
    <property type="match status" value="1"/>
</dbReference>
<dbReference type="InterPro" id="IPR000674">
    <property type="entry name" value="Ald_Oxase/Xan_DH_a/b"/>
</dbReference>
<dbReference type="Pfam" id="PF00111">
    <property type="entry name" value="Fer2"/>
    <property type="match status" value="1"/>
</dbReference>
<dbReference type="InterPro" id="IPR037165">
    <property type="entry name" value="AldOxase/xan_DH_Mopterin-bd_sf"/>
</dbReference>
<keyword evidence="11" id="KW-0411">Iron-sulfur</keyword>
<dbReference type="InterPro" id="IPR036884">
    <property type="entry name" value="2Fe-2S-bd_dom_sf"/>
</dbReference>
<dbReference type="InterPro" id="IPR036318">
    <property type="entry name" value="FAD-bd_PCMH-like_sf"/>
</dbReference>
<evidence type="ECO:0008006" key="19">
    <source>
        <dbReference type="Google" id="ProtNLM"/>
    </source>
</evidence>
<dbReference type="InterPro" id="IPR012675">
    <property type="entry name" value="Beta-grasp_dom_sf"/>
</dbReference>
<dbReference type="SMART" id="SM01092">
    <property type="entry name" value="CO_deh_flav_C"/>
    <property type="match status" value="1"/>
</dbReference>
<comment type="cofactor">
    <cofactor evidence="14">
        <name>Mo-molybdopterin cytosine dinucleotide</name>
        <dbReference type="ChEBI" id="CHEBI:71308"/>
    </cofactor>
</comment>
<keyword evidence="5" id="KW-0285">Flavoprotein</keyword>
<dbReference type="EMBL" id="AP024146">
    <property type="protein sequence ID" value="BCM87602.1"/>
    <property type="molecule type" value="Genomic_DNA"/>
</dbReference>
<dbReference type="SUPFAM" id="SSF47741">
    <property type="entry name" value="CO dehydrogenase ISP C-domain like"/>
    <property type="match status" value="1"/>
</dbReference>
<name>A0A8H9C8V7_9HYPH</name>
<dbReference type="InterPro" id="IPR008274">
    <property type="entry name" value="AldOxase/xan_DH_MoCoBD1"/>
</dbReference>
<dbReference type="InterPro" id="IPR046867">
    <property type="entry name" value="AldOxase/xan_DH_MoCoBD2"/>
</dbReference>
<dbReference type="Gene3D" id="3.30.365.10">
    <property type="entry name" value="Aldehyde oxidase/xanthine dehydrogenase, molybdopterin binding domain"/>
    <property type="match status" value="4"/>
</dbReference>
<dbReference type="Gene3D" id="3.30.390.50">
    <property type="entry name" value="CO dehydrogenase flavoprotein, C-terminal domain"/>
    <property type="match status" value="1"/>
</dbReference>
<dbReference type="SUPFAM" id="SSF55447">
    <property type="entry name" value="CO dehydrogenase flavoprotein C-terminal domain-like"/>
    <property type="match status" value="1"/>
</dbReference>
<dbReference type="PANTHER" id="PTHR45444:SF3">
    <property type="entry name" value="XANTHINE DEHYDROGENASE"/>
    <property type="match status" value="1"/>
</dbReference>
<organism evidence="17 18">
    <name type="scientific">Methylobacterium indicum</name>
    <dbReference type="NCBI Taxonomy" id="1775910"/>
    <lineage>
        <taxon>Bacteria</taxon>
        <taxon>Pseudomonadati</taxon>
        <taxon>Pseudomonadota</taxon>
        <taxon>Alphaproteobacteria</taxon>
        <taxon>Hyphomicrobiales</taxon>
        <taxon>Methylobacteriaceae</taxon>
        <taxon>Methylobacterium</taxon>
    </lineage>
</organism>
<dbReference type="InterPro" id="IPR001041">
    <property type="entry name" value="2Fe-2S_ferredoxin-type"/>
</dbReference>
<dbReference type="Pfam" id="PF20256">
    <property type="entry name" value="MoCoBD_2"/>
    <property type="match status" value="1"/>
</dbReference>
<keyword evidence="7" id="KW-0479">Metal-binding</keyword>
<evidence type="ECO:0000256" key="4">
    <source>
        <dbReference type="ARBA" id="ARBA00022505"/>
    </source>
</evidence>
<dbReference type="InterPro" id="IPR036856">
    <property type="entry name" value="Ald_Oxase/Xan_DH_a/b_sf"/>
</dbReference>
<dbReference type="Gene3D" id="3.30.43.10">
    <property type="entry name" value="Uridine Diphospho-n-acetylenolpyruvylglucosamine Reductase, domain 2"/>
    <property type="match status" value="1"/>
</dbReference>
<dbReference type="Gene3D" id="3.90.1170.50">
    <property type="entry name" value="Aldehyde oxidase/xanthine dehydrogenase, a/b hammerhead"/>
    <property type="match status" value="1"/>
</dbReference>
<evidence type="ECO:0000256" key="5">
    <source>
        <dbReference type="ARBA" id="ARBA00022630"/>
    </source>
</evidence>
<keyword evidence="8" id="KW-0274">FAD</keyword>
<dbReference type="PANTHER" id="PTHR45444">
    <property type="entry name" value="XANTHINE DEHYDROGENASE"/>
    <property type="match status" value="1"/>
</dbReference>
<dbReference type="PROSITE" id="PS00197">
    <property type="entry name" value="2FE2S_FER_1"/>
    <property type="match status" value="1"/>
</dbReference>